<feature type="region of interest" description="Disordered" evidence="1">
    <location>
        <begin position="1"/>
        <end position="34"/>
    </location>
</feature>
<feature type="compositionally biased region" description="Polar residues" evidence="1">
    <location>
        <begin position="537"/>
        <end position="554"/>
    </location>
</feature>
<feature type="region of interest" description="Disordered" evidence="1">
    <location>
        <begin position="90"/>
        <end position="136"/>
    </location>
</feature>
<gene>
    <name evidence="2" type="ORF">DNG_08354</name>
</gene>
<comment type="caution">
    <text evidence="2">The sequence shown here is derived from an EMBL/GenBank/DDBJ whole genome shotgun (WGS) entry which is preliminary data.</text>
</comment>
<name>A0AAE8N6A7_9PEZI</name>
<dbReference type="AlphaFoldDB" id="A0AAE8N6A7"/>
<accession>A0AAE8N6A7</accession>
<feature type="region of interest" description="Disordered" evidence="1">
    <location>
        <begin position="458"/>
        <end position="482"/>
    </location>
</feature>
<dbReference type="Proteomes" id="UP001187682">
    <property type="component" value="Unassembled WGS sequence"/>
</dbReference>
<feature type="region of interest" description="Disordered" evidence="1">
    <location>
        <begin position="650"/>
        <end position="679"/>
    </location>
</feature>
<evidence type="ECO:0000313" key="2">
    <source>
        <dbReference type="EMBL" id="SPO05667.1"/>
    </source>
</evidence>
<evidence type="ECO:0000313" key="3">
    <source>
        <dbReference type="Proteomes" id="UP001187682"/>
    </source>
</evidence>
<protein>
    <submittedName>
        <fullName evidence="2">Uncharacterized protein</fullName>
    </submittedName>
</protein>
<dbReference type="EMBL" id="ONZQ02000013">
    <property type="protein sequence ID" value="SPO05667.1"/>
    <property type="molecule type" value="Genomic_DNA"/>
</dbReference>
<reference evidence="2" key="1">
    <citation type="submission" date="2018-03" db="EMBL/GenBank/DDBJ databases">
        <authorList>
            <person name="Guldener U."/>
        </authorList>
    </citation>
    <scope>NUCLEOTIDE SEQUENCE</scope>
</reference>
<feature type="compositionally biased region" description="Basic and acidic residues" evidence="1">
    <location>
        <begin position="560"/>
        <end position="570"/>
    </location>
</feature>
<keyword evidence="3" id="KW-1185">Reference proteome</keyword>
<feature type="compositionally biased region" description="Polar residues" evidence="1">
    <location>
        <begin position="114"/>
        <end position="136"/>
    </location>
</feature>
<feature type="region of interest" description="Disordered" evidence="1">
    <location>
        <begin position="375"/>
        <end position="444"/>
    </location>
</feature>
<feature type="compositionally biased region" description="Low complexity" evidence="1">
    <location>
        <begin position="471"/>
        <end position="480"/>
    </location>
</feature>
<feature type="compositionally biased region" description="Polar residues" evidence="1">
    <location>
        <begin position="425"/>
        <end position="440"/>
    </location>
</feature>
<sequence length="679" mass="72406">MAAEILKLSAPNRSTTDKSRDRPNLRASSDESREVVVTLPKATEWHYRGRAGHELGAIQPLSAPSGLVAQKDEGFQKFYKAVASPTHVRVTAGGRIVPNTRGPQSPNVKKETASEQSNAQPQQSTPANISSTQEVTQAATPFPVPLGYPTAFAGYPAGMFAHAQFPFPQIPLGFNLAGVFSLPHLTTNRHVSTQSESPVQQLVSHTQGLDGAGGVRISPPGQFDPTRPYFVNGQWMLPLGAQAYPYGLHPFAGPSGLMGQSGGTSMPQGQMPPQANSYVSMEAQPAQSNASHVRTNISVPTHPPISSIRPSQITKCHIESLKYNLKRVEDQLQYNIHQIDVKHMEGLAKEIRASVKALQDALPKQLEFEEMHYPKAEKQEPKPNGELFNPPISQSSGQRDHVPQVRRNGTASRVGVAATKHTRAAFSTGSDLPGSGSTDSEPLRRFSGLPMAAAAAAPFRPSNRHTIPNHTTSSADGGSSDSKEAVRIRLLCLGTKSFQAMAVNLAGGNQKQSTCSQPKTTVNGFTDSPTHGMKSGASDSATPKSTTCSVTTMPLSVDQEDGHSVSEGSKRVRVRCQEGHSIRKGNDLWHSMLKKGSPSSNVLPGEVTSMTAQGYLPQYGGHAAASLTPTIRNTVSSRGSLGKVVENEAKLGSAVPASDQRGENRPPVGDLPVDPSRTV</sequence>
<feature type="compositionally biased region" description="Basic and acidic residues" evidence="1">
    <location>
        <begin position="15"/>
        <end position="34"/>
    </location>
</feature>
<organism evidence="2 3">
    <name type="scientific">Cephalotrichum gorgonifer</name>
    <dbReference type="NCBI Taxonomy" id="2041049"/>
    <lineage>
        <taxon>Eukaryota</taxon>
        <taxon>Fungi</taxon>
        <taxon>Dikarya</taxon>
        <taxon>Ascomycota</taxon>
        <taxon>Pezizomycotina</taxon>
        <taxon>Sordariomycetes</taxon>
        <taxon>Hypocreomycetidae</taxon>
        <taxon>Microascales</taxon>
        <taxon>Microascaceae</taxon>
        <taxon>Cephalotrichum</taxon>
    </lineage>
</organism>
<evidence type="ECO:0000256" key="1">
    <source>
        <dbReference type="SAM" id="MobiDB-lite"/>
    </source>
</evidence>
<feature type="compositionally biased region" description="Polar residues" evidence="1">
    <location>
        <begin position="509"/>
        <end position="529"/>
    </location>
</feature>
<feature type="region of interest" description="Disordered" evidence="1">
    <location>
        <begin position="509"/>
        <end position="570"/>
    </location>
</feature>
<proteinExistence type="predicted"/>